<protein>
    <recommendedName>
        <fullName evidence="3">glutamate formimidoyltransferase</fullName>
        <ecNumber evidence="3">2.1.2.5</ecNumber>
    </recommendedName>
</protein>
<dbReference type="GO" id="GO:0005542">
    <property type="term" value="F:folic acid binding"/>
    <property type="evidence" value="ECO:0007669"/>
    <property type="project" value="UniProtKB-KW"/>
</dbReference>
<dbReference type="GO" id="GO:0019556">
    <property type="term" value="P:L-histidine catabolic process to glutamate and formamide"/>
    <property type="evidence" value="ECO:0007669"/>
    <property type="project" value="UniProtKB-UniPathway"/>
</dbReference>
<dbReference type="Gene3D" id="3.30.70.670">
    <property type="entry name" value="Formiminotransferase, C-terminal subdomain"/>
    <property type="match status" value="1"/>
</dbReference>
<dbReference type="EMBL" id="MGFH01000182">
    <property type="protein sequence ID" value="OGM03240.1"/>
    <property type="molecule type" value="Genomic_DNA"/>
</dbReference>
<evidence type="ECO:0000256" key="1">
    <source>
        <dbReference type="ARBA" id="ARBA00004496"/>
    </source>
</evidence>
<dbReference type="InterPro" id="IPR037070">
    <property type="entry name" value="Formiminotransferase_C_sf"/>
</dbReference>
<dbReference type="InterPro" id="IPR004227">
    <property type="entry name" value="Formiminotransferase_cat"/>
</dbReference>
<dbReference type="EC" id="2.1.2.5" evidence="3"/>
<evidence type="ECO:0000256" key="2">
    <source>
        <dbReference type="ARBA" id="ARBA00005082"/>
    </source>
</evidence>
<dbReference type="InterPro" id="IPR051623">
    <property type="entry name" value="FTCD"/>
</dbReference>
<proteinExistence type="predicted"/>
<evidence type="ECO:0000256" key="5">
    <source>
        <dbReference type="ARBA" id="ARBA00022679"/>
    </source>
</evidence>
<keyword evidence="5 10" id="KW-0808">Transferase</keyword>
<dbReference type="InterPro" id="IPR022384">
    <property type="entry name" value="FormiminoTrfase_cat_dom_sf"/>
</dbReference>
<dbReference type="SMART" id="SM01222">
    <property type="entry name" value="FTCD_N"/>
    <property type="match status" value="1"/>
</dbReference>
<dbReference type="InterPro" id="IPR037064">
    <property type="entry name" value="Formiminotransferase_N_sf"/>
</dbReference>
<dbReference type="SUPFAM" id="SSF55116">
    <property type="entry name" value="Formiminotransferase domain of formiminotransferase-cyclodeaminase"/>
    <property type="match status" value="2"/>
</dbReference>
<dbReference type="InterPro" id="IPR013802">
    <property type="entry name" value="Formiminotransferase_C"/>
</dbReference>
<dbReference type="SMART" id="SM01221">
    <property type="entry name" value="FTCD"/>
    <property type="match status" value="1"/>
</dbReference>
<evidence type="ECO:0000313" key="11">
    <source>
        <dbReference type="Proteomes" id="UP000178735"/>
    </source>
</evidence>
<name>A0A1F7WKB3_9BACT</name>
<dbReference type="AlphaFoldDB" id="A0A1F7WKB3"/>
<keyword evidence="7" id="KW-0290">Folate-binding</keyword>
<dbReference type="GO" id="GO:0005737">
    <property type="term" value="C:cytoplasm"/>
    <property type="evidence" value="ECO:0007669"/>
    <property type="project" value="UniProtKB-SubCell"/>
</dbReference>
<reference evidence="10 11" key="1">
    <citation type="journal article" date="2016" name="Nat. Commun.">
        <title>Thousands of microbial genomes shed light on interconnected biogeochemical processes in an aquifer system.</title>
        <authorList>
            <person name="Anantharaman K."/>
            <person name="Brown C.T."/>
            <person name="Hug L.A."/>
            <person name="Sharon I."/>
            <person name="Castelle C.J."/>
            <person name="Probst A.J."/>
            <person name="Thomas B.C."/>
            <person name="Singh A."/>
            <person name="Wilkins M.J."/>
            <person name="Karaoz U."/>
            <person name="Brodie E.L."/>
            <person name="Williams K.H."/>
            <person name="Hubbard S.S."/>
            <person name="Banfield J.F."/>
        </authorList>
    </citation>
    <scope>NUCLEOTIDE SEQUENCE [LARGE SCALE GENOMIC DNA]</scope>
</reference>
<dbReference type="GO" id="GO:0019557">
    <property type="term" value="P:L-histidine catabolic process to glutamate and formate"/>
    <property type="evidence" value="ECO:0007669"/>
    <property type="project" value="UniProtKB-UniPathway"/>
</dbReference>
<keyword evidence="6" id="KW-0369">Histidine metabolism</keyword>
<gene>
    <name evidence="10" type="ORF">A2008_06180</name>
</gene>
<dbReference type="Proteomes" id="UP000178735">
    <property type="component" value="Unassembled WGS sequence"/>
</dbReference>
<evidence type="ECO:0000313" key="10">
    <source>
        <dbReference type="EMBL" id="OGM03240.1"/>
    </source>
</evidence>
<evidence type="ECO:0000259" key="8">
    <source>
        <dbReference type="SMART" id="SM01221"/>
    </source>
</evidence>
<dbReference type="Gene3D" id="3.30.990.10">
    <property type="entry name" value="Formiminotransferase, N-terminal subdomain"/>
    <property type="match status" value="1"/>
</dbReference>
<evidence type="ECO:0000256" key="6">
    <source>
        <dbReference type="ARBA" id="ARBA00022808"/>
    </source>
</evidence>
<sequence length="296" mass="32918">MNKIIETVPNFSEGRDEAVINQIADCFRNTAEVKLLDVKPDKDHNRTVVTAIGEPEPLKNCLYKAFDVAVAKIDLKKHKGEHPRMGAVDVVPFIPVRNSNMNECIELAKETAKAISYKHNIPIFLYEAAASSPDRQNLANIRKGEYEGWLEKIKDPKWKPDFGPSEMHPTAGASVFGAREYLIAFNINLSTGDIKIADKIARAVRGSSGGYVNVKGMGVELTGRGIVQVSMNLVNYKKTPIFRVFETVRLEAARYGVNVVGSELIGMAPMEALLQCADYYLRIEGFDMKQVIENNL</sequence>
<evidence type="ECO:0000259" key="9">
    <source>
        <dbReference type="SMART" id="SM01222"/>
    </source>
</evidence>
<evidence type="ECO:0000256" key="4">
    <source>
        <dbReference type="ARBA" id="ARBA00022490"/>
    </source>
</evidence>
<feature type="domain" description="Formiminotransferase N-terminal subdomain" evidence="9">
    <location>
        <begin position="3"/>
        <end position="180"/>
    </location>
</feature>
<dbReference type="PANTHER" id="PTHR12234">
    <property type="entry name" value="FORMIMINOTRANSFERASE-CYCLODEAMINASE"/>
    <property type="match status" value="1"/>
</dbReference>
<dbReference type="STRING" id="1817813.A2008_06180"/>
<dbReference type="Pfam" id="PF07837">
    <property type="entry name" value="FTCD_N"/>
    <property type="match status" value="1"/>
</dbReference>
<dbReference type="PANTHER" id="PTHR12234:SF8">
    <property type="entry name" value="FORMIMINOTRANSFERASE-CYCLODEAMINASE"/>
    <property type="match status" value="1"/>
</dbReference>
<dbReference type="GO" id="GO:0030409">
    <property type="term" value="F:glutamate formimidoyltransferase activity"/>
    <property type="evidence" value="ECO:0007669"/>
    <property type="project" value="UniProtKB-EC"/>
</dbReference>
<keyword evidence="4" id="KW-0963">Cytoplasm</keyword>
<accession>A0A1F7WKB3</accession>
<feature type="domain" description="Formiminotransferase C-terminal subdomain" evidence="8">
    <location>
        <begin position="181"/>
        <end position="295"/>
    </location>
</feature>
<dbReference type="InterPro" id="IPR012886">
    <property type="entry name" value="Formiminotransferase_N"/>
</dbReference>
<evidence type="ECO:0000256" key="3">
    <source>
        <dbReference type="ARBA" id="ARBA00012252"/>
    </source>
</evidence>
<comment type="subcellular location">
    <subcellularLocation>
        <location evidence="1">Cytoplasm</location>
    </subcellularLocation>
</comment>
<comment type="pathway">
    <text evidence="2">Amino-acid degradation; L-histidine degradation into L-glutamate; L-glutamate from N-formimidoyl-L-glutamate (transferase route): step 1/1.</text>
</comment>
<dbReference type="NCBIfam" id="TIGR02024">
    <property type="entry name" value="FtcD"/>
    <property type="match status" value="1"/>
</dbReference>
<comment type="caution">
    <text evidence="10">The sequence shown here is derived from an EMBL/GenBank/DDBJ whole genome shotgun (WGS) entry which is preliminary data.</text>
</comment>
<dbReference type="Pfam" id="PF02971">
    <property type="entry name" value="FTCD"/>
    <property type="match status" value="1"/>
</dbReference>
<evidence type="ECO:0000256" key="7">
    <source>
        <dbReference type="ARBA" id="ARBA00022954"/>
    </source>
</evidence>
<organism evidence="10 11">
    <name type="scientific">Candidatus Wallbacteria bacterium GWC2_49_35</name>
    <dbReference type="NCBI Taxonomy" id="1817813"/>
    <lineage>
        <taxon>Bacteria</taxon>
        <taxon>Candidatus Walliibacteriota</taxon>
    </lineage>
</organism>
<dbReference type="UniPathway" id="UPA00379">
    <property type="reaction ID" value="UER00555"/>
</dbReference>